<dbReference type="PANTHER" id="PTHR43355:SF2">
    <property type="entry name" value="FLAVIN REDUCTASE (NADPH)"/>
    <property type="match status" value="1"/>
</dbReference>
<evidence type="ECO:0000259" key="1">
    <source>
        <dbReference type="Pfam" id="PF13460"/>
    </source>
</evidence>
<dbReference type="RefSeq" id="WP_046290516.1">
    <property type="nucleotide sequence ID" value="NZ_CP011253.3"/>
</dbReference>
<protein>
    <submittedName>
        <fullName evidence="2">3-beta hydroxysteroid dehydrogenase</fullName>
    </submittedName>
</protein>
<evidence type="ECO:0000313" key="2">
    <source>
        <dbReference type="EMBL" id="AKC69176.1"/>
    </source>
</evidence>
<reference evidence="2" key="1">
    <citation type="submission" date="2016-06" db="EMBL/GenBank/DDBJ databases">
        <title>Pandoraea oxalativorans DSM 23570 Genome Sequencing.</title>
        <authorList>
            <person name="Ee R."/>
            <person name="Lim Y.-L."/>
            <person name="Yong D."/>
            <person name="Yin W.-F."/>
            <person name="Chan K.-G."/>
        </authorList>
    </citation>
    <scope>NUCLEOTIDE SEQUENCE</scope>
    <source>
        <strain evidence="2">DSM 23570</strain>
    </source>
</reference>
<dbReference type="PATRIC" id="fig|573737.6.peg.2099"/>
<proteinExistence type="predicted"/>
<evidence type="ECO:0000313" key="3">
    <source>
        <dbReference type="Proteomes" id="UP000035050"/>
    </source>
</evidence>
<keyword evidence="3" id="KW-1185">Reference proteome</keyword>
<feature type="domain" description="NAD(P)-binding" evidence="1">
    <location>
        <begin position="7"/>
        <end position="193"/>
    </location>
</feature>
<gene>
    <name evidence="2" type="ORF">MB84_06370</name>
</gene>
<organism evidence="2 3">
    <name type="scientific">Pandoraea oxalativorans</name>
    <dbReference type="NCBI Taxonomy" id="573737"/>
    <lineage>
        <taxon>Bacteria</taxon>
        <taxon>Pseudomonadati</taxon>
        <taxon>Pseudomonadota</taxon>
        <taxon>Betaproteobacteria</taxon>
        <taxon>Burkholderiales</taxon>
        <taxon>Burkholderiaceae</taxon>
        <taxon>Pandoraea</taxon>
    </lineage>
</organism>
<dbReference type="PANTHER" id="PTHR43355">
    <property type="entry name" value="FLAVIN REDUCTASE (NADPH)"/>
    <property type="match status" value="1"/>
</dbReference>
<dbReference type="KEGG" id="pox:MB84_06370"/>
<dbReference type="Gene3D" id="3.40.50.720">
    <property type="entry name" value="NAD(P)-binding Rossmann-like Domain"/>
    <property type="match status" value="1"/>
</dbReference>
<name>A0A0E3Y9R0_9BURK</name>
<dbReference type="InterPro" id="IPR016040">
    <property type="entry name" value="NAD(P)-bd_dom"/>
</dbReference>
<accession>A0A0E3Y9R0</accession>
<dbReference type="SUPFAM" id="SSF51735">
    <property type="entry name" value="NAD(P)-binding Rossmann-fold domains"/>
    <property type="match status" value="1"/>
</dbReference>
<dbReference type="Proteomes" id="UP000035050">
    <property type="component" value="Chromosome"/>
</dbReference>
<dbReference type="GO" id="GO:0016646">
    <property type="term" value="F:oxidoreductase activity, acting on the CH-NH group of donors, NAD or NADP as acceptor"/>
    <property type="evidence" value="ECO:0007669"/>
    <property type="project" value="TreeGrafter"/>
</dbReference>
<dbReference type="Pfam" id="PF13460">
    <property type="entry name" value="NAD_binding_10"/>
    <property type="match status" value="1"/>
</dbReference>
<dbReference type="CDD" id="cd05244">
    <property type="entry name" value="BVR-B_like_SDR_a"/>
    <property type="match status" value="1"/>
</dbReference>
<dbReference type="HOGENOM" id="CLU_025711_3_1_4"/>
<dbReference type="OrthoDB" id="7352421at2"/>
<dbReference type="AlphaFoldDB" id="A0A0E3Y9R0"/>
<dbReference type="EMBL" id="CP011253">
    <property type="protein sequence ID" value="AKC69176.1"/>
    <property type="molecule type" value="Genomic_DNA"/>
</dbReference>
<sequence>MKVALIGITGRVGTRVAEELLQRGHTVTGIARSPERVEAENGLTVVKGDASDPSSLAPLLAGHDAVISAGRFVSMDAAKLVDAVKRAGVPRLLVVGGAGSLEIAPGKALIDTPEFPDAYKPEASAGGVFLKVLRTEPKDSSLNWTFLSPSALFEPGERTGKFRIGGDGLLVDANGKSWISMEDYAIALVDELEKNQHPRARFTVGY</sequence>
<dbReference type="InterPro" id="IPR036291">
    <property type="entry name" value="NAD(P)-bd_dom_sf"/>
</dbReference>
<dbReference type="InterPro" id="IPR051606">
    <property type="entry name" value="Polyketide_Oxido-like"/>
</dbReference>